<feature type="region of interest" description="Disordered" evidence="1">
    <location>
        <begin position="256"/>
        <end position="279"/>
    </location>
</feature>
<dbReference type="KEGG" id="fcy:FRACYDRAFT_251173"/>
<dbReference type="AlphaFoldDB" id="A0A1E7ENH6"/>
<accession>A0A1E7ENH6</accession>
<evidence type="ECO:0000313" key="3">
    <source>
        <dbReference type="Proteomes" id="UP000095751"/>
    </source>
</evidence>
<sequence length="279" mass="31946">MTMHQERHSTATSCSRSSSDEPFPLKYNNDSKVKGCFSIAAWNNEDTTFRERIQTDMVVSALDEITEMNQTTTTEEAGSQTMHTLMEAIILELKVLKDLHLHLDDDDDDQEKIYQQDFVPLKDMHDDDDGDESTRSWPYDESIFAIETLENDYDVDVDAVAFQLEVNAWKGLNIDLDDPGKYSRDLMLSNISMLVELLETSATPELDRCIFRKAIKLEINALKNLYLKRTTVHHYPNSTTYRTSEKALNEKSTICDDGCDDNDAATDSTYYSSEENEDK</sequence>
<dbReference type="Proteomes" id="UP000095751">
    <property type="component" value="Unassembled WGS sequence"/>
</dbReference>
<reference evidence="2 3" key="1">
    <citation type="submission" date="2016-09" db="EMBL/GenBank/DDBJ databases">
        <title>Extensive genetic diversity and differential bi-allelic expression allows diatom success in the polar Southern Ocean.</title>
        <authorList>
            <consortium name="DOE Joint Genome Institute"/>
            <person name="Mock T."/>
            <person name="Otillar R.P."/>
            <person name="Strauss J."/>
            <person name="Dupont C."/>
            <person name="Frickenhaus S."/>
            <person name="Maumus F."/>
            <person name="Mcmullan M."/>
            <person name="Sanges R."/>
            <person name="Schmutz J."/>
            <person name="Toseland A."/>
            <person name="Valas R."/>
            <person name="Veluchamy A."/>
            <person name="Ward B.J."/>
            <person name="Allen A."/>
            <person name="Barry K."/>
            <person name="Falciatore A."/>
            <person name="Ferrante M."/>
            <person name="Fortunato A.E."/>
            <person name="Gloeckner G."/>
            <person name="Gruber A."/>
            <person name="Hipkin R."/>
            <person name="Janech M."/>
            <person name="Kroth P."/>
            <person name="Leese F."/>
            <person name="Lindquist E."/>
            <person name="Lyon B.R."/>
            <person name="Martin J."/>
            <person name="Mayer C."/>
            <person name="Parker M."/>
            <person name="Quesneville H."/>
            <person name="Raymond J."/>
            <person name="Uhlig C."/>
            <person name="Valentin K.U."/>
            <person name="Worden A.Z."/>
            <person name="Armbrust E.V."/>
            <person name="Bowler C."/>
            <person name="Green B."/>
            <person name="Moulton V."/>
            <person name="Van Oosterhout C."/>
            <person name="Grigoriev I."/>
        </authorList>
    </citation>
    <scope>NUCLEOTIDE SEQUENCE [LARGE SCALE GENOMIC DNA]</scope>
    <source>
        <strain evidence="2 3">CCMP1102</strain>
    </source>
</reference>
<dbReference type="InParanoid" id="A0A1E7ENH6"/>
<dbReference type="EMBL" id="KV784386">
    <property type="protein sequence ID" value="OEU07366.1"/>
    <property type="molecule type" value="Genomic_DNA"/>
</dbReference>
<proteinExistence type="predicted"/>
<organism evidence="2 3">
    <name type="scientific">Fragilariopsis cylindrus CCMP1102</name>
    <dbReference type="NCBI Taxonomy" id="635003"/>
    <lineage>
        <taxon>Eukaryota</taxon>
        <taxon>Sar</taxon>
        <taxon>Stramenopiles</taxon>
        <taxon>Ochrophyta</taxon>
        <taxon>Bacillariophyta</taxon>
        <taxon>Bacillariophyceae</taxon>
        <taxon>Bacillariophycidae</taxon>
        <taxon>Bacillariales</taxon>
        <taxon>Bacillariaceae</taxon>
        <taxon>Fragilariopsis</taxon>
    </lineage>
</organism>
<keyword evidence="3" id="KW-1185">Reference proteome</keyword>
<evidence type="ECO:0000256" key="1">
    <source>
        <dbReference type="SAM" id="MobiDB-lite"/>
    </source>
</evidence>
<gene>
    <name evidence="2" type="ORF">FRACYDRAFT_251173</name>
</gene>
<feature type="region of interest" description="Disordered" evidence="1">
    <location>
        <begin position="1"/>
        <end position="23"/>
    </location>
</feature>
<name>A0A1E7ENH6_9STRA</name>
<protein>
    <submittedName>
        <fullName evidence="2">Uncharacterized protein</fullName>
    </submittedName>
</protein>
<evidence type="ECO:0000313" key="2">
    <source>
        <dbReference type="EMBL" id="OEU07366.1"/>
    </source>
</evidence>